<dbReference type="InterPro" id="IPR010445">
    <property type="entry name" value="LapA_dom"/>
</dbReference>
<feature type="transmembrane region" description="Helical" evidence="5">
    <location>
        <begin position="44"/>
        <end position="65"/>
    </location>
</feature>
<proteinExistence type="predicted"/>
<gene>
    <name evidence="7" type="ORF">GALL_182960</name>
</gene>
<evidence type="ECO:0000256" key="4">
    <source>
        <dbReference type="ARBA" id="ARBA00023136"/>
    </source>
</evidence>
<evidence type="ECO:0000259" key="6">
    <source>
        <dbReference type="Pfam" id="PF06305"/>
    </source>
</evidence>
<reference evidence="7" key="1">
    <citation type="submission" date="2016-10" db="EMBL/GenBank/DDBJ databases">
        <title>Sequence of Gallionella enrichment culture.</title>
        <authorList>
            <person name="Poehlein A."/>
            <person name="Muehling M."/>
            <person name="Daniel R."/>
        </authorList>
    </citation>
    <scope>NUCLEOTIDE SEQUENCE</scope>
</reference>
<name>A0A1J5S676_9ZZZZ</name>
<keyword evidence="1" id="KW-1003">Cell membrane</keyword>
<evidence type="ECO:0000256" key="5">
    <source>
        <dbReference type="SAM" id="Phobius"/>
    </source>
</evidence>
<dbReference type="Pfam" id="PF06305">
    <property type="entry name" value="LapA_dom"/>
    <property type="match status" value="1"/>
</dbReference>
<protein>
    <recommendedName>
        <fullName evidence="6">Lipopolysaccharide assembly protein A domain-containing protein</fullName>
    </recommendedName>
</protein>
<evidence type="ECO:0000256" key="1">
    <source>
        <dbReference type="ARBA" id="ARBA00022475"/>
    </source>
</evidence>
<sequence>MRLLIWLLRAIIFVLLFGLAIKNSGTVILRSYFGSSWQAPLSLVMLGCFAAGAAIGVTAALATLVRQRREIMQLRREQSKSAAAGPGNR</sequence>
<comment type="caution">
    <text evidence="7">The sequence shown here is derived from an EMBL/GenBank/DDBJ whole genome shotgun (WGS) entry which is preliminary data.</text>
</comment>
<evidence type="ECO:0000256" key="2">
    <source>
        <dbReference type="ARBA" id="ARBA00022692"/>
    </source>
</evidence>
<feature type="domain" description="Lipopolysaccharide assembly protein A" evidence="6">
    <location>
        <begin position="22"/>
        <end position="80"/>
    </location>
</feature>
<keyword evidence="2 5" id="KW-0812">Transmembrane</keyword>
<dbReference type="AlphaFoldDB" id="A0A1J5S676"/>
<accession>A0A1J5S676</accession>
<keyword evidence="4 5" id="KW-0472">Membrane</keyword>
<evidence type="ECO:0000256" key="3">
    <source>
        <dbReference type="ARBA" id="ARBA00022989"/>
    </source>
</evidence>
<keyword evidence="3 5" id="KW-1133">Transmembrane helix</keyword>
<evidence type="ECO:0000313" key="7">
    <source>
        <dbReference type="EMBL" id="OIQ99716.1"/>
    </source>
</evidence>
<organism evidence="7">
    <name type="scientific">mine drainage metagenome</name>
    <dbReference type="NCBI Taxonomy" id="410659"/>
    <lineage>
        <taxon>unclassified sequences</taxon>
        <taxon>metagenomes</taxon>
        <taxon>ecological metagenomes</taxon>
    </lineage>
</organism>
<dbReference type="GO" id="GO:0005886">
    <property type="term" value="C:plasma membrane"/>
    <property type="evidence" value="ECO:0007669"/>
    <property type="project" value="InterPro"/>
</dbReference>
<dbReference type="EMBL" id="MLJW01000103">
    <property type="protein sequence ID" value="OIQ99716.1"/>
    <property type="molecule type" value="Genomic_DNA"/>
</dbReference>